<dbReference type="EMBL" id="VDMB01000004">
    <property type="protein sequence ID" value="TYT75457.1"/>
    <property type="molecule type" value="Genomic_DNA"/>
</dbReference>
<accession>A0A5Q4VGH3</accession>
<comment type="caution">
    <text evidence="1">The sequence shown here is derived from an EMBL/GenBank/DDBJ whole genome shotgun (WGS) entry which is preliminary data.</text>
</comment>
<reference evidence="1 2" key="1">
    <citation type="submission" date="2019-06" db="EMBL/GenBank/DDBJ databases">
        <title>Desulfobotulus mexicanus sp. nov., a novel sulfate-reducing bacterium isolated from the sediment of an alkaline crater lake in Mexico.</title>
        <authorList>
            <person name="Hirschler-Rea A."/>
        </authorList>
    </citation>
    <scope>NUCLEOTIDE SEQUENCE [LARGE SCALE GENOMIC DNA]</scope>
    <source>
        <strain evidence="1 2">PAR22N</strain>
    </source>
</reference>
<evidence type="ECO:0000313" key="1">
    <source>
        <dbReference type="EMBL" id="TYT75457.1"/>
    </source>
</evidence>
<dbReference type="AlphaFoldDB" id="A0A5Q4VGH3"/>
<name>A0A5Q4VGH3_9BACT</name>
<protein>
    <submittedName>
        <fullName evidence="1">Uncharacterized protein</fullName>
    </submittedName>
</protein>
<evidence type="ECO:0000313" key="2">
    <source>
        <dbReference type="Proteomes" id="UP000321899"/>
    </source>
</evidence>
<gene>
    <name evidence="1" type="ORF">FIM25_05100</name>
</gene>
<dbReference type="RefSeq" id="WP_139446971.1">
    <property type="nucleotide sequence ID" value="NZ_VDMB01000004.1"/>
</dbReference>
<sequence length="83" mass="9655">MPFQVLELLRRFQKKSRAETAKELVIMVGLSYENGILFRIMMEINFLCRFFLPESKKRGKRGRLMNATRDALKTELMQALGGS</sequence>
<dbReference type="Proteomes" id="UP000321899">
    <property type="component" value="Unassembled WGS sequence"/>
</dbReference>
<organism evidence="1 2">
    <name type="scientific">Desulfobotulus mexicanus</name>
    <dbReference type="NCBI Taxonomy" id="2586642"/>
    <lineage>
        <taxon>Bacteria</taxon>
        <taxon>Pseudomonadati</taxon>
        <taxon>Thermodesulfobacteriota</taxon>
        <taxon>Desulfobacteria</taxon>
        <taxon>Desulfobacterales</taxon>
        <taxon>Desulfobacteraceae</taxon>
        <taxon>Desulfobotulus</taxon>
    </lineage>
</organism>
<keyword evidence="2" id="KW-1185">Reference proteome</keyword>
<proteinExistence type="predicted"/>